<dbReference type="InterPro" id="IPR011059">
    <property type="entry name" value="Metal-dep_hydrolase_composite"/>
</dbReference>
<organism evidence="3 4">
    <name type="scientific">Hyphococcus flavus</name>
    <dbReference type="NCBI Taxonomy" id="1866326"/>
    <lineage>
        <taxon>Bacteria</taxon>
        <taxon>Pseudomonadati</taxon>
        <taxon>Pseudomonadota</taxon>
        <taxon>Alphaproteobacteria</taxon>
        <taxon>Parvularculales</taxon>
        <taxon>Parvularculaceae</taxon>
        <taxon>Hyphococcus</taxon>
    </lineage>
</organism>
<evidence type="ECO:0000256" key="1">
    <source>
        <dbReference type="SAM" id="SignalP"/>
    </source>
</evidence>
<evidence type="ECO:0000313" key="4">
    <source>
        <dbReference type="Proteomes" id="UP001214043"/>
    </source>
</evidence>
<dbReference type="GO" id="GO:0016810">
    <property type="term" value="F:hydrolase activity, acting on carbon-nitrogen (but not peptide) bonds"/>
    <property type="evidence" value="ECO:0007669"/>
    <property type="project" value="InterPro"/>
</dbReference>
<dbReference type="Gene3D" id="3.20.20.140">
    <property type="entry name" value="Metal-dependent hydrolases"/>
    <property type="match status" value="1"/>
</dbReference>
<dbReference type="InterPro" id="IPR051781">
    <property type="entry name" value="Metallo-dep_Hydrolase"/>
</dbReference>
<dbReference type="Gene3D" id="2.30.40.10">
    <property type="entry name" value="Urease, subunit C, domain 1"/>
    <property type="match status" value="1"/>
</dbReference>
<dbReference type="SUPFAM" id="SSF51338">
    <property type="entry name" value="Composite domain of metallo-dependent hydrolases"/>
    <property type="match status" value="1"/>
</dbReference>
<reference evidence="3" key="1">
    <citation type="submission" date="2023-02" db="EMBL/GenBank/DDBJ databases">
        <title>Genome sequence of Hyphococcus flavus.</title>
        <authorList>
            <person name="Rong J.-C."/>
            <person name="Zhao Q."/>
            <person name="Yi M."/>
            <person name="Wu J.-Y."/>
        </authorList>
    </citation>
    <scope>NUCLEOTIDE SEQUENCE</scope>
    <source>
        <strain evidence="3">MCCC 1K03223</strain>
    </source>
</reference>
<dbReference type="KEGG" id="hfl:PUV54_08650"/>
<dbReference type="InterPro" id="IPR032466">
    <property type="entry name" value="Metal_Hydrolase"/>
</dbReference>
<name>A0AAF0CDP5_9PROT</name>
<dbReference type="AlphaFoldDB" id="A0AAF0CDP5"/>
<evidence type="ECO:0000259" key="2">
    <source>
        <dbReference type="Pfam" id="PF01979"/>
    </source>
</evidence>
<dbReference type="InterPro" id="IPR057744">
    <property type="entry name" value="OTAase-like"/>
</dbReference>
<feature type="signal peptide" evidence="1">
    <location>
        <begin position="1"/>
        <end position="20"/>
    </location>
</feature>
<dbReference type="InterPro" id="IPR006680">
    <property type="entry name" value="Amidohydro-rel"/>
</dbReference>
<feature type="domain" description="Amidohydrolase-related" evidence="2">
    <location>
        <begin position="81"/>
        <end position="429"/>
    </location>
</feature>
<dbReference type="Proteomes" id="UP001214043">
    <property type="component" value="Chromosome"/>
</dbReference>
<feature type="chain" id="PRO_5041957480" evidence="1">
    <location>
        <begin position="21"/>
        <end position="435"/>
    </location>
</feature>
<dbReference type="Pfam" id="PF01979">
    <property type="entry name" value="Amidohydro_1"/>
    <property type="match status" value="1"/>
</dbReference>
<dbReference type="EMBL" id="CP118166">
    <property type="protein sequence ID" value="WDI30026.1"/>
    <property type="molecule type" value="Genomic_DNA"/>
</dbReference>
<dbReference type="CDD" id="cd01299">
    <property type="entry name" value="Met_dep_hydrolase_A"/>
    <property type="match status" value="1"/>
</dbReference>
<protein>
    <submittedName>
        <fullName evidence="3">Amidohydrolase family protein</fullName>
    </submittedName>
</protein>
<proteinExistence type="predicted"/>
<evidence type="ECO:0000313" key="3">
    <source>
        <dbReference type="EMBL" id="WDI30026.1"/>
    </source>
</evidence>
<dbReference type="RefSeq" id="WP_274491811.1">
    <property type="nucleotide sequence ID" value="NZ_CP118166.1"/>
</dbReference>
<accession>A0AAF0CDP5</accession>
<keyword evidence="1" id="KW-0732">Signal</keyword>
<dbReference type="PANTHER" id="PTHR43135:SF3">
    <property type="entry name" value="ALPHA-D-RIBOSE 1-METHYLPHOSPHONATE 5-TRIPHOSPHATE DIPHOSPHATASE"/>
    <property type="match status" value="1"/>
</dbReference>
<dbReference type="SUPFAM" id="SSF51556">
    <property type="entry name" value="Metallo-dependent hydrolases"/>
    <property type="match status" value="1"/>
</dbReference>
<gene>
    <name evidence="3" type="ORF">PUV54_08650</name>
</gene>
<sequence>MILRGFFFSFLISLPAPLLAKDTVAPHLHLEKVFVETYLDVLSGELKTNAIIEITGGRISAIKNGPKDAIEGDFLDLSGYTVLPGLIDAHTHLCDNSHLGADFDHWSLPAATFGIVGALNAKKTLRAGFTTVRDVSSPFYCDVALRDSISRGWVEGPRMFVSGQMVTMTGGHGSWGNWMAPEHEIQTNAHAIADGADEVRKAVRTHVRNKVDLIKVAATGGYGTHGTIPGAASYSVEELRVIVNESRKHGLTVAAHAHGADGIKNAVRAGVTSIEHASMIDDETIRLMRKNDTYAVLDLLSARFDLIERNQNYDDKNLGRTNNEEYDAITMLFKKTYEAGVKIAFGTDAGVYPHGRNAEQFQLMIDAGMSSLDAIRSATIIAADLLNQQENIGEIKVGKYADFIAVRGNPLEDIRVLEDVDLVIKEGVVISAQSE</sequence>
<keyword evidence="4" id="KW-1185">Reference proteome</keyword>
<dbReference type="PANTHER" id="PTHR43135">
    <property type="entry name" value="ALPHA-D-RIBOSE 1-METHYLPHOSPHONATE 5-TRIPHOSPHATE DIPHOSPHATASE"/>
    <property type="match status" value="1"/>
</dbReference>